<dbReference type="UniPathway" id="UPA00262">
    <property type="reaction ID" value="UER00211"/>
</dbReference>
<evidence type="ECO:0000256" key="8">
    <source>
        <dbReference type="ARBA" id="ARBA00023239"/>
    </source>
</evidence>
<dbReference type="InterPro" id="IPR006366">
    <property type="entry name" value="CobA/CysG_C"/>
</dbReference>
<reference evidence="14 15" key="1">
    <citation type="submission" date="2013-09" db="EMBL/GenBank/DDBJ databases">
        <title>Whole genome shotgun sequence of Vibrio ezurae NBRC 102218.</title>
        <authorList>
            <person name="Yoshida I."/>
            <person name="Hosoyama A."/>
            <person name="Numata M."/>
            <person name="Hashimoto M."/>
            <person name="Hosoyama Y."/>
            <person name="Tsuchikane K."/>
            <person name="Noguchi M."/>
            <person name="Hirakata S."/>
            <person name="Ichikawa N."/>
            <person name="Ohji S."/>
            <person name="Yamazoe A."/>
            <person name="Fujita N."/>
        </authorList>
    </citation>
    <scope>NUCLEOTIDE SEQUENCE [LARGE SCALE GENOMIC DNA]</scope>
    <source>
        <strain evidence="14 15">NBRC 102218</strain>
    </source>
</reference>
<evidence type="ECO:0000256" key="1">
    <source>
        <dbReference type="ARBA" id="ARBA00005879"/>
    </source>
</evidence>
<name>U3CG32_9VIBR</name>
<dbReference type="GO" id="GO:0032259">
    <property type="term" value="P:methylation"/>
    <property type="evidence" value="ECO:0007669"/>
    <property type="project" value="UniProtKB-KW"/>
</dbReference>
<dbReference type="PROSITE" id="PS00839">
    <property type="entry name" value="SUMT_1"/>
    <property type="match status" value="1"/>
</dbReference>
<sequence length="275" mass="29973">MQRQANFPGRVTLVGAGPGDPDLLTVKACRMIKEAQFIMYDNLVSEEIRALFPQDATTVFVGKAKGKHSATQQDINDLLLNAALSGKNVCRVKGGDSFVFGRGGEEMLMLAKQGIEVDVIPGITAASGCTSYANIPLTHRGLAQGCTFITAHADKTLDINWDALAQLNQTLVFYMGLSKTDMLMEKLISGGMSEETPVAFIENGCTPKQRVHIGKLNQLSTLKQQYQIQSPALIVVGEVVSIAEQMHWLTQLSHRQIQPSPLPQHDTKQLLQLTA</sequence>
<comment type="pathway">
    <text evidence="12">Cofactor biosynthesis; adenosylcobalamin biosynthesis; precorrin-2 from uroporphyrinogen III: step 1/1.</text>
</comment>
<evidence type="ECO:0000256" key="5">
    <source>
        <dbReference type="ARBA" id="ARBA00022679"/>
    </source>
</evidence>
<dbReference type="Gene3D" id="3.30.950.10">
    <property type="entry name" value="Methyltransferase, Cobalt-precorrin-4 Transmethylase, Domain 2"/>
    <property type="match status" value="1"/>
</dbReference>
<evidence type="ECO:0000256" key="6">
    <source>
        <dbReference type="ARBA" id="ARBA00022691"/>
    </source>
</evidence>
<evidence type="ECO:0000256" key="7">
    <source>
        <dbReference type="ARBA" id="ARBA00023002"/>
    </source>
</evidence>
<dbReference type="Pfam" id="PF00590">
    <property type="entry name" value="TP_methylase"/>
    <property type="match status" value="1"/>
</dbReference>
<dbReference type="Gene3D" id="3.40.1010.10">
    <property type="entry name" value="Cobalt-precorrin-4 Transmethylase, Domain 1"/>
    <property type="match status" value="1"/>
</dbReference>
<dbReference type="PANTHER" id="PTHR45790">
    <property type="entry name" value="SIROHEME SYNTHASE-RELATED"/>
    <property type="match status" value="1"/>
</dbReference>
<keyword evidence="5 14" id="KW-0808">Transferase</keyword>
<dbReference type="GO" id="GO:0004851">
    <property type="term" value="F:uroporphyrin-III C-methyltransferase activity"/>
    <property type="evidence" value="ECO:0007669"/>
    <property type="project" value="UniProtKB-EC"/>
</dbReference>
<feature type="domain" description="Tetrapyrrole methylase" evidence="13">
    <location>
        <begin position="10"/>
        <end position="219"/>
    </location>
</feature>
<dbReference type="EMBL" id="BATM01000026">
    <property type="protein sequence ID" value="GAD80184.1"/>
    <property type="molecule type" value="Genomic_DNA"/>
</dbReference>
<dbReference type="GO" id="GO:0016829">
    <property type="term" value="F:lyase activity"/>
    <property type="evidence" value="ECO:0007669"/>
    <property type="project" value="UniProtKB-KW"/>
</dbReference>
<dbReference type="GO" id="GO:0016491">
    <property type="term" value="F:oxidoreductase activity"/>
    <property type="evidence" value="ECO:0007669"/>
    <property type="project" value="UniProtKB-KW"/>
</dbReference>
<dbReference type="AlphaFoldDB" id="U3CG32"/>
<dbReference type="InterPro" id="IPR014777">
    <property type="entry name" value="4pyrrole_Mease_sub1"/>
</dbReference>
<protein>
    <recommendedName>
        <fullName evidence="2">uroporphyrinogen-III C-methyltransferase</fullName>
        <ecNumber evidence="2">2.1.1.107</ecNumber>
    </recommendedName>
</protein>
<keyword evidence="10" id="KW-0511">Multifunctional enzyme</keyword>
<dbReference type="InterPro" id="IPR035996">
    <property type="entry name" value="4pyrrol_Methylase_sf"/>
</dbReference>
<dbReference type="InterPro" id="IPR003043">
    <property type="entry name" value="Uropor_MeTrfase_CS"/>
</dbReference>
<keyword evidence="6" id="KW-0949">S-adenosyl-L-methionine</keyword>
<evidence type="ECO:0000313" key="15">
    <source>
        <dbReference type="Proteomes" id="UP000016562"/>
    </source>
</evidence>
<accession>U3CG32</accession>
<dbReference type="STRING" id="1219080.VEZ01S_26_00220"/>
<keyword evidence="8" id="KW-0456">Lyase</keyword>
<dbReference type="NCBIfam" id="NF004790">
    <property type="entry name" value="PRK06136.1"/>
    <property type="match status" value="1"/>
</dbReference>
<dbReference type="Proteomes" id="UP000016562">
    <property type="component" value="Unassembled WGS sequence"/>
</dbReference>
<evidence type="ECO:0000256" key="9">
    <source>
        <dbReference type="ARBA" id="ARBA00023244"/>
    </source>
</evidence>
<dbReference type="InterPro" id="IPR050161">
    <property type="entry name" value="Siro_Cobalamin_biosynth"/>
</dbReference>
<dbReference type="RefSeq" id="WP_021713892.1">
    <property type="nucleotide sequence ID" value="NZ_BATM01000026.1"/>
</dbReference>
<comment type="caution">
    <text evidence="14">The sequence shown here is derived from an EMBL/GenBank/DDBJ whole genome shotgun (WGS) entry which is preliminary data.</text>
</comment>
<proteinExistence type="inferred from homology"/>
<organism evidence="14 15">
    <name type="scientific">Vibrio ezurae NBRC 102218</name>
    <dbReference type="NCBI Taxonomy" id="1219080"/>
    <lineage>
        <taxon>Bacteria</taxon>
        <taxon>Pseudomonadati</taxon>
        <taxon>Pseudomonadota</taxon>
        <taxon>Gammaproteobacteria</taxon>
        <taxon>Vibrionales</taxon>
        <taxon>Vibrionaceae</taxon>
        <taxon>Vibrio</taxon>
    </lineage>
</organism>
<evidence type="ECO:0000256" key="3">
    <source>
        <dbReference type="ARBA" id="ARBA00022573"/>
    </source>
</evidence>
<keyword evidence="4 14" id="KW-0489">Methyltransferase</keyword>
<keyword evidence="7" id="KW-0560">Oxidoreductase</keyword>
<comment type="similarity">
    <text evidence="1">Belongs to the precorrin methyltransferase family.</text>
</comment>
<evidence type="ECO:0000256" key="2">
    <source>
        <dbReference type="ARBA" id="ARBA00012162"/>
    </source>
</evidence>
<dbReference type="FunFam" id="3.40.1010.10:FF:000001">
    <property type="entry name" value="Siroheme synthase"/>
    <property type="match status" value="1"/>
</dbReference>
<evidence type="ECO:0000259" key="13">
    <source>
        <dbReference type="Pfam" id="PF00590"/>
    </source>
</evidence>
<keyword evidence="3" id="KW-0169">Cobalamin biosynthesis</keyword>
<evidence type="ECO:0000256" key="12">
    <source>
        <dbReference type="ARBA" id="ARBA00060548"/>
    </source>
</evidence>
<keyword evidence="9" id="KW-0627">Porphyrin biosynthesis</keyword>
<gene>
    <name evidence="14" type="primary">cobA</name>
    <name evidence="14" type="ORF">VEZ01S_26_00220</name>
</gene>
<dbReference type="PANTHER" id="PTHR45790:SF1">
    <property type="entry name" value="SIROHEME SYNTHASE"/>
    <property type="match status" value="1"/>
</dbReference>
<comment type="pathway">
    <text evidence="11">Porphyrin-containing compound metabolism; siroheme biosynthesis; precorrin-2 from uroporphyrinogen III: step 1/1.</text>
</comment>
<evidence type="ECO:0000313" key="14">
    <source>
        <dbReference type="EMBL" id="GAD80184.1"/>
    </source>
</evidence>
<dbReference type="SUPFAM" id="SSF53790">
    <property type="entry name" value="Tetrapyrrole methylase"/>
    <property type="match status" value="1"/>
</dbReference>
<dbReference type="CDD" id="cd11642">
    <property type="entry name" value="SUMT"/>
    <property type="match status" value="1"/>
</dbReference>
<dbReference type="GO" id="GO:0019354">
    <property type="term" value="P:siroheme biosynthetic process"/>
    <property type="evidence" value="ECO:0007669"/>
    <property type="project" value="UniProtKB-UniPathway"/>
</dbReference>
<dbReference type="FunFam" id="3.30.950.10:FF:000001">
    <property type="entry name" value="Siroheme synthase"/>
    <property type="match status" value="1"/>
</dbReference>
<evidence type="ECO:0000256" key="11">
    <source>
        <dbReference type="ARBA" id="ARBA00025705"/>
    </source>
</evidence>
<evidence type="ECO:0000256" key="4">
    <source>
        <dbReference type="ARBA" id="ARBA00022603"/>
    </source>
</evidence>
<dbReference type="EC" id="2.1.1.107" evidence="2"/>
<dbReference type="InterPro" id="IPR000878">
    <property type="entry name" value="4pyrrol_Mease"/>
</dbReference>
<keyword evidence="15" id="KW-1185">Reference proteome</keyword>
<dbReference type="InterPro" id="IPR014776">
    <property type="entry name" value="4pyrrole_Mease_sub2"/>
</dbReference>
<dbReference type="NCBIfam" id="TIGR01469">
    <property type="entry name" value="cobA_cysG_Cterm"/>
    <property type="match status" value="1"/>
</dbReference>
<dbReference type="OrthoDB" id="9815856at2"/>
<evidence type="ECO:0000256" key="10">
    <source>
        <dbReference type="ARBA" id="ARBA00023268"/>
    </source>
</evidence>
<dbReference type="eggNOG" id="COG0007">
    <property type="taxonomic scope" value="Bacteria"/>
</dbReference>
<dbReference type="GO" id="GO:0009236">
    <property type="term" value="P:cobalamin biosynthetic process"/>
    <property type="evidence" value="ECO:0007669"/>
    <property type="project" value="UniProtKB-KW"/>
</dbReference>